<evidence type="ECO:0000256" key="1">
    <source>
        <dbReference type="ARBA" id="ARBA00023239"/>
    </source>
</evidence>
<keyword evidence="1 2" id="KW-0456">Lyase</keyword>
<accession>A0A1I1GFI1</accession>
<evidence type="ECO:0000313" key="3">
    <source>
        <dbReference type="Proteomes" id="UP000199438"/>
    </source>
</evidence>
<dbReference type="Gene3D" id="1.10.275.10">
    <property type="entry name" value="Fumarase/aspartase (N-terminal domain)"/>
    <property type="match status" value="1"/>
</dbReference>
<dbReference type="SUPFAM" id="SSF48557">
    <property type="entry name" value="L-aspartase-like"/>
    <property type="match status" value="1"/>
</dbReference>
<dbReference type="InterPro" id="IPR024083">
    <property type="entry name" value="Fumarase/histidase_N"/>
</dbReference>
<dbReference type="InterPro" id="IPR008948">
    <property type="entry name" value="L-Aspartase-like"/>
</dbReference>
<evidence type="ECO:0000313" key="2">
    <source>
        <dbReference type="EMBL" id="SFC08598.1"/>
    </source>
</evidence>
<gene>
    <name evidence="2" type="ORF">SAMN04487907_102186</name>
</gene>
<dbReference type="STRING" id="1334022.SAMN04487907_102186"/>
<dbReference type="Gene3D" id="1.20.200.10">
    <property type="entry name" value="Fumarase/aspartase (Central domain)"/>
    <property type="match status" value="1"/>
</dbReference>
<organism evidence="2 3">
    <name type="scientific">Zunongwangia mangrovi</name>
    <dbReference type="NCBI Taxonomy" id="1334022"/>
    <lineage>
        <taxon>Bacteria</taxon>
        <taxon>Pseudomonadati</taxon>
        <taxon>Bacteroidota</taxon>
        <taxon>Flavobacteriia</taxon>
        <taxon>Flavobacteriales</taxon>
        <taxon>Flavobacteriaceae</taxon>
        <taxon>Zunongwangia</taxon>
    </lineage>
</organism>
<dbReference type="CDD" id="cd00332">
    <property type="entry name" value="PAL-HAL"/>
    <property type="match status" value="1"/>
</dbReference>
<sequence>MLSIKAPLKISDFKEVLFENQNLEISDEILQKADRSFQFLQEFVKDKVIYGVNTGFGPMAQYRIKDEDRLQLQYNLIRSHASGTGKPIDLLYVKASMLARLNTLSLGYSGVNISVLETMQQLINHDITPLIFEHGGVGASGDLVQLAHLALVLIGEGEVFYKGERKSTKSVLKELNIKPIEIKLREGLALINGTSVMTGIGIVNLIHARRLLEWSVCCSSMLNELVSAYSDHFSSELNASKLHESQHSIAKMMRDHLKDSQRIKNRQDHLYRDSSNSESIFSEKVQEYYSLRCIPQILGPVLDTINSAEKILMDEVNSANDNPIVSVEKQMVYHGGNFHGDFISLEMDKLKLVITRLSMLAERQLNYILNSKLNEIFPPFVNLGKLGLNFGLQGAQFTAVSTTAENQTLSNSMYVHSIPNNNDNQDIVSMGTNSANITKTVIDNAYQVLAVEMMAIIQGIKYIDDLDSFSEKTKAVFKQFQHKIELEDQHDFPLYATIEDFTKSLKENEIYK</sequence>
<name>A0A1I1GFI1_9FLAO</name>
<proteinExistence type="predicted"/>
<dbReference type="OrthoDB" id="9806955at2"/>
<protein>
    <submittedName>
        <fullName evidence="2">Histidine ammonia-lyase</fullName>
    </submittedName>
</protein>
<dbReference type="RefSeq" id="WP_092541038.1">
    <property type="nucleotide sequence ID" value="NZ_FOKV01000002.1"/>
</dbReference>
<dbReference type="GO" id="GO:0016841">
    <property type="term" value="F:ammonia-lyase activity"/>
    <property type="evidence" value="ECO:0007669"/>
    <property type="project" value="UniProtKB-ARBA"/>
</dbReference>
<dbReference type="AlphaFoldDB" id="A0A1I1GFI1"/>
<dbReference type="PANTHER" id="PTHR10362">
    <property type="entry name" value="HISTIDINE AMMONIA-LYASE"/>
    <property type="match status" value="1"/>
</dbReference>
<dbReference type="Pfam" id="PF00221">
    <property type="entry name" value="Lyase_aromatic"/>
    <property type="match status" value="1"/>
</dbReference>
<dbReference type="Proteomes" id="UP000199438">
    <property type="component" value="Unassembled WGS sequence"/>
</dbReference>
<dbReference type="EMBL" id="FOKV01000002">
    <property type="protein sequence ID" value="SFC08598.1"/>
    <property type="molecule type" value="Genomic_DNA"/>
</dbReference>
<dbReference type="InterPro" id="IPR001106">
    <property type="entry name" value="Aromatic_Lyase"/>
</dbReference>
<reference evidence="3" key="1">
    <citation type="submission" date="2016-10" db="EMBL/GenBank/DDBJ databases">
        <authorList>
            <person name="Varghese N."/>
            <person name="Submissions S."/>
        </authorList>
    </citation>
    <scope>NUCLEOTIDE SEQUENCE [LARGE SCALE GENOMIC DNA]</scope>
    <source>
        <strain evidence="3">DSM 24499</strain>
    </source>
</reference>
<keyword evidence="3" id="KW-1185">Reference proteome</keyword>
<dbReference type="FunFam" id="1.10.275.10:FF:000005">
    <property type="entry name" value="Histidine ammonia-lyase"/>
    <property type="match status" value="1"/>
</dbReference>